<dbReference type="AlphaFoldDB" id="A0A1M4TJ58"/>
<dbReference type="SUPFAM" id="SSF50685">
    <property type="entry name" value="Barwin-like endoglucanases"/>
    <property type="match status" value="1"/>
</dbReference>
<protein>
    <submittedName>
        <fullName evidence="2">Rare lipoprotein A</fullName>
    </submittedName>
</protein>
<dbReference type="InterPro" id="IPR036908">
    <property type="entry name" value="RlpA-like_sf"/>
</dbReference>
<evidence type="ECO:0000313" key="3">
    <source>
        <dbReference type="Proteomes" id="UP000184127"/>
    </source>
</evidence>
<dbReference type="InterPro" id="IPR009009">
    <property type="entry name" value="RlpA-like_DPBB"/>
</dbReference>
<dbReference type="RefSeq" id="WP_072966988.1">
    <property type="nucleotide sequence ID" value="NZ_FQUR01000007.1"/>
</dbReference>
<dbReference type="CDD" id="cd22268">
    <property type="entry name" value="DPBB_RlpA-like"/>
    <property type="match status" value="1"/>
</dbReference>
<dbReference type="Pfam" id="PF03330">
    <property type="entry name" value="DPBB_1"/>
    <property type="match status" value="1"/>
</dbReference>
<keyword evidence="3" id="KW-1185">Reference proteome</keyword>
<dbReference type="Gene3D" id="2.40.40.10">
    <property type="entry name" value="RlpA-like domain"/>
    <property type="match status" value="1"/>
</dbReference>
<sequence>MANQATWYVDTNGDGIVSVNNYGVIRFKVSVGGYNPGQRAEVTADRLNTIFADTKRDLDFITPTWISSNYVIASAHVRRGDGQVTFKNYPYTIYEDLYDTNLNLICTVTTADATTYGMNPAALALNWTRNIRGALQSSDLNCLNERVNSSRQLIVPTQSYVGSKNVTATYYGMGEQLLNPYTSNGEIFHTCDLTIASGLSDLPRNCWVKVTYSGKSIIARVNDTAPANIIDLSYGGIAKALGFPGSGTVNISAP</sequence>
<accession>A0A1M4TJ58</accession>
<dbReference type="EMBL" id="FQUR01000007">
    <property type="protein sequence ID" value="SHE44532.1"/>
    <property type="molecule type" value="Genomic_DNA"/>
</dbReference>
<keyword evidence="2" id="KW-0449">Lipoprotein</keyword>
<reference evidence="3" key="1">
    <citation type="submission" date="2016-11" db="EMBL/GenBank/DDBJ databases">
        <authorList>
            <person name="Varghese N."/>
            <person name="Submissions S."/>
        </authorList>
    </citation>
    <scope>NUCLEOTIDE SEQUENCE [LARGE SCALE GENOMIC DNA]</scope>
    <source>
        <strain evidence="3">DSM 18761</strain>
    </source>
</reference>
<evidence type="ECO:0000259" key="1">
    <source>
        <dbReference type="Pfam" id="PF03330"/>
    </source>
</evidence>
<organism evidence="2 3">
    <name type="scientific">Thermoanaerobacter uzonensis DSM 18761</name>
    <dbReference type="NCBI Taxonomy" id="1123369"/>
    <lineage>
        <taxon>Bacteria</taxon>
        <taxon>Bacillati</taxon>
        <taxon>Bacillota</taxon>
        <taxon>Clostridia</taxon>
        <taxon>Thermoanaerobacterales</taxon>
        <taxon>Thermoanaerobacteraceae</taxon>
        <taxon>Thermoanaerobacter</taxon>
    </lineage>
</organism>
<dbReference type="Proteomes" id="UP000184127">
    <property type="component" value="Unassembled WGS sequence"/>
</dbReference>
<name>A0A1M4TJ58_9THEO</name>
<proteinExistence type="predicted"/>
<evidence type="ECO:0000313" key="2">
    <source>
        <dbReference type="EMBL" id="SHE44532.1"/>
    </source>
</evidence>
<feature type="domain" description="RlpA-like protein double-psi beta-barrel" evidence="1">
    <location>
        <begin position="165"/>
        <end position="252"/>
    </location>
</feature>
<gene>
    <name evidence="2" type="ORF">SAMN02745195_00382</name>
</gene>